<evidence type="ECO:0000313" key="7">
    <source>
        <dbReference type="EMBL" id="AXN35293.1"/>
    </source>
</evidence>
<reference evidence="7 10" key="2">
    <citation type="submission" date="2018-07" db="EMBL/GenBank/DDBJ databases">
        <title>Lactobacillus curvatus genome sequence.</title>
        <authorList>
            <person name="Prechtl R."/>
        </authorList>
    </citation>
    <scope>NUCLEOTIDE SEQUENCE [LARGE SCALE GENOMIC DNA]</scope>
    <source>
        <strain evidence="7 10">TMW 1.1928</strain>
    </source>
</reference>
<name>A0A1X7QLA7_LATCU</name>
<evidence type="ECO:0000256" key="3">
    <source>
        <dbReference type="ARBA" id="ARBA00022833"/>
    </source>
</evidence>
<evidence type="ECO:0000313" key="8">
    <source>
        <dbReference type="EMBL" id="WDC91525.1"/>
    </source>
</evidence>
<dbReference type="SMART" id="SM00731">
    <property type="entry name" value="SprT"/>
    <property type="match status" value="1"/>
</dbReference>
<dbReference type="EMBL" id="CP022474">
    <property type="protein sequence ID" value="ASN59531.1"/>
    <property type="molecule type" value="Genomic_DNA"/>
</dbReference>
<gene>
    <name evidence="6" type="ORF">CG419_02370</name>
    <name evidence="7" type="ORF">DT351_02520</name>
    <name evidence="8" type="ORF">PSR33_04825</name>
</gene>
<sequence>MTDQALTELIERLSLQFFNRPFVHQANFNRRLKTTGGRYHLQDHHIDINPKMLTEHDTQTLEGVIKHELCHYHLHLLHRGYRHRDAEFKQLLAQVGGARYAPAAQKTAKSSKIVIYKCSDCGQVYPRRRRMNTARYVCRRCHGRLIYQTTQIQ</sequence>
<evidence type="ECO:0000313" key="9">
    <source>
        <dbReference type="Proteomes" id="UP000199749"/>
    </source>
</evidence>
<evidence type="ECO:0000256" key="4">
    <source>
        <dbReference type="HAMAP-Rule" id="MF_00745"/>
    </source>
</evidence>
<organism evidence="7 10">
    <name type="scientific">Latilactobacillus curvatus</name>
    <name type="common">Lactobacillus curvatus</name>
    <dbReference type="NCBI Taxonomy" id="28038"/>
    <lineage>
        <taxon>Bacteria</taxon>
        <taxon>Bacillati</taxon>
        <taxon>Bacillota</taxon>
        <taxon>Bacilli</taxon>
        <taxon>Lactobacillales</taxon>
        <taxon>Lactobacillaceae</taxon>
        <taxon>Latilactobacillus</taxon>
    </lineage>
</organism>
<evidence type="ECO:0000259" key="5">
    <source>
        <dbReference type="SMART" id="SM00731"/>
    </source>
</evidence>
<dbReference type="EMBL" id="CP117683">
    <property type="protein sequence ID" value="WDC91525.1"/>
    <property type="molecule type" value="Genomic_DNA"/>
</dbReference>
<keyword evidence="1 4" id="KW-0963">Cytoplasm</keyword>
<dbReference type="Gene3D" id="3.30.2010.10">
    <property type="entry name" value="Metalloproteases ('zincins'), catalytic domain"/>
    <property type="match status" value="1"/>
</dbReference>
<dbReference type="Proteomes" id="UP000199749">
    <property type="component" value="Chromosome"/>
</dbReference>
<dbReference type="GO" id="GO:0008270">
    <property type="term" value="F:zinc ion binding"/>
    <property type="evidence" value="ECO:0007669"/>
    <property type="project" value="UniProtKB-UniRule"/>
</dbReference>
<dbReference type="InterPro" id="IPR023524">
    <property type="entry name" value="Uncharacterised_SprT-like"/>
</dbReference>
<evidence type="ECO:0000256" key="2">
    <source>
        <dbReference type="ARBA" id="ARBA00022723"/>
    </source>
</evidence>
<comment type="similarity">
    <text evidence="4">Belongs to the SprT family.</text>
</comment>
<dbReference type="Pfam" id="PF10263">
    <property type="entry name" value="SprT-like"/>
    <property type="match status" value="1"/>
</dbReference>
<dbReference type="RefSeq" id="WP_076787517.1">
    <property type="nucleotide sequence ID" value="NZ_CABIVZ010000005.1"/>
</dbReference>
<dbReference type="HAMAP" id="MF_00745">
    <property type="entry name" value="SprT_like"/>
    <property type="match status" value="1"/>
</dbReference>
<evidence type="ECO:0000313" key="6">
    <source>
        <dbReference type="EMBL" id="ASN59531.1"/>
    </source>
</evidence>
<evidence type="ECO:0000256" key="1">
    <source>
        <dbReference type="ARBA" id="ARBA00022490"/>
    </source>
</evidence>
<keyword evidence="3 4" id="KW-0862">Zinc</keyword>
<evidence type="ECO:0000313" key="10">
    <source>
        <dbReference type="Proteomes" id="UP000257607"/>
    </source>
</evidence>
<dbReference type="Pfam" id="PF17283">
    <property type="entry name" value="Zn_ribbon_SprT"/>
    <property type="match status" value="1"/>
</dbReference>
<comment type="subcellular location">
    <subcellularLocation>
        <location evidence="4">Cytoplasm</location>
    </subcellularLocation>
</comment>
<accession>A0A1X7QLA7</accession>
<dbReference type="InterPro" id="IPR035240">
    <property type="entry name" value="SprT_Zn_ribbon"/>
</dbReference>
<dbReference type="GO" id="GO:0005737">
    <property type="term" value="C:cytoplasm"/>
    <property type="evidence" value="ECO:0007669"/>
    <property type="project" value="UniProtKB-SubCell"/>
</dbReference>
<dbReference type="GO" id="GO:0006950">
    <property type="term" value="P:response to stress"/>
    <property type="evidence" value="ECO:0007669"/>
    <property type="project" value="UniProtKB-ARBA"/>
</dbReference>
<dbReference type="Proteomes" id="UP001215533">
    <property type="component" value="Chromosome"/>
</dbReference>
<reference evidence="8" key="3">
    <citation type="submission" date="2023-02" db="EMBL/GenBank/DDBJ databases">
        <title>Complete genome sequence of Lactobacillus curvatus CACC879 isolated from Pig feces.</title>
        <authorList>
            <person name="Park S."/>
            <person name="Park M.A."/>
            <person name="Kim D.-H."/>
            <person name="Kim Y."/>
        </authorList>
    </citation>
    <scope>NUCLEOTIDE SEQUENCE</scope>
    <source>
        <strain evidence="8">CACC879</strain>
    </source>
</reference>
<dbReference type="NCBIfam" id="NF003339">
    <property type="entry name" value="PRK04351.1"/>
    <property type="match status" value="1"/>
</dbReference>
<feature type="active site" evidence="4">
    <location>
        <position position="68"/>
    </location>
</feature>
<reference evidence="6 9" key="1">
    <citation type="submission" date="2017-07" db="EMBL/GenBank/DDBJ databases">
        <title>Lactobacillus curvatus MRS6 whole genome.</title>
        <authorList>
            <person name="Jans C."/>
            <person name="Lagler S."/>
            <person name="Lacroix C."/>
            <person name="Meile L."/>
            <person name="Stevens M.J.A."/>
        </authorList>
    </citation>
    <scope>NUCLEOTIDE SEQUENCE [LARGE SCALE GENOMIC DNA]</scope>
    <source>
        <strain evidence="6 9">MRS6</strain>
    </source>
</reference>
<dbReference type="AlphaFoldDB" id="A0A1X7QLA7"/>
<feature type="domain" description="SprT-like" evidence="5">
    <location>
        <begin position="4"/>
        <end position="148"/>
    </location>
</feature>
<dbReference type="Proteomes" id="UP000257607">
    <property type="component" value="Chromosome"/>
</dbReference>
<comment type="cofactor">
    <cofactor evidence="4">
        <name>Zn(2+)</name>
        <dbReference type="ChEBI" id="CHEBI:29105"/>
    </cofactor>
    <text evidence="4">Binds 1 zinc ion.</text>
</comment>
<keyword evidence="2 4" id="KW-0479">Metal-binding</keyword>
<dbReference type="InterPro" id="IPR006640">
    <property type="entry name" value="SprT-like_domain"/>
</dbReference>
<feature type="binding site" evidence="4">
    <location>
        <position position="67"/>
    </location>
    <ligand>
        <name>Zn(2+)</name>
        <dbReference type="ChEBI" id="CHEBI:29105"/>
    </ligand>
</feature>
<feature type="binding site" evidence="4">
    <location>
        <position position="71"/>
    </location>
    <ligand>
        <name>Zn(2+)</name>
        <dbReference type="ChEBI" id="CHEBI:29105"/>
    </ligand>
</feature>
<dbReference type="EMBL" id="CP031003">
    <property type="protein sequence ID" value="AXN35293.1"/>
    <property type="molecule type" value="Genomic_DNA"/>
</dbReference>
<proteinExistence type="inferred from homology"/>
<protein>
    <recommendedName>
        <fullName evidence="4">Protein SprT-like</fullName>
    </recommendedName>
</protein>